<feature type="compositionally biased region" description="Polar residues" evidence="1">
    <location>
        <begin position="76"/>
        <end position="96"/>
    </location>
</feature>
<accession>A0A448WML7</accession>
<protein>
    <submittedName>
        <fullName evidence="2">Uncharacterized protein</fullName>
    </submittedName>
</protein>
<comment type="caution">
    <text evidence="2">The sequence shown here is derived from an EMBL/GenBank/DDBJ whole genome shotgun (WGS) entry which is preliminary data.</text>
</comment>
<dbReference type="EMBL" id="CAAALY010025145">
    <property type="protein sequence ID" value="VEL15594.1"/>
    <property type="molecule type" value="Genomic_DNA"/>
</dbReference>
<gene>
    <name evidence="2" type="ORF">PXEA_LOCUS9034</name>
</gene>
<dbReference type="AlphaFoldDB" id="A0A448WML7"/>
<keyword evidence="3" id="KW-1185">Reference proteome</keyword>
<feature type="region of interest" description="Disordered" evidence="1">
    <location>
        <begin position="64"/>
        <end position="96"/>
    </location>
</feature>
<name>A0A448WML7_9PLAT</name>
<evidence type="ECO:0000313" key="2">
    <source>
        <dbReference type="EMBL" id="VEL15594.1"/>
    </source>
</evidence>
<evidence type="ECO:0000256" key="1">
    <source>
        <dbReference type="SAM" id="MobiDB-lite"/>
    </source>
</evidence>
<organism evidence="2 3">
    <name type="scientific">Protopolystoma xenopodis</name>
    <dbReference type="NCBI Taxonomy" id="117903"/>
    <lineage>
        <taxon>Eukaryota</taxon>
        <taxon>Metazoa</taxon>
        <taxon>Spiralia</taxon>
        <taxon>Lophotrochozoa</taxon>
        <taxon>Platyhelminthes</taxon>
        <taxon>Monogenea</taxon>
        <taxon>Polyopisthocotylea</taxon>
        <taxon>Polystomatidea</taxon>
        <taxon>Polystomatidae</taxon>
        <taxon>Protopolystoma</taxon>
    </lineage>
</organism>
<sequence length="96" mass="10578">MKRSRETIRACWYASAYYNVGYLCFLSKDRPPSVPHESTMTDGTPSKRAVELVEIACKADMQRNPQLGDQAPLTPLASNGALTVGSLSKTNQTEKQ</sequence>
<reference evidence="2" key="1">
    <citation type="submission" date="2018-11" db="EMBL/GenBank/DDBJ databases">
        <authorList>
            <consortium name="Pathogen Informatics"/>
        </authorList>
    </citation>
    <scope>NUCLEOTIDE SEQUENCE</scope>
</reference>
<evidence type="ECO:0000313" key="3">
    <source>
        <dbReference type="Proteomes" id="UP000784294"/>
    </source>
</evidence>
<proteinExistence type="predicted"/>
<dbReference type="Proteomes" id="UP000784294">
    <property type="component" value="Unassembled WGS sequence"/>
</dbReference>